<gene>
    <name evidence="1" type="ORF">DFR74_1298</name>
</gene>
<dbReference type="EMBL" id="QNRE01000029">
    <property type="protein sequence ID" value="RBO79932.1"/>
    <property type="molecule type" value="Genomic_DNA"/>
</dbReference>
<keyword evidence="2" id="KW-1185">Reference proteome</keyword>
<dbReference type="STRING" id="1210090.GCA_001613185_06662"/>
<proteinExistence type="predicted"/>
<accession>A0A366CW81</accession>
<dbReference type="AlphaFoldDB" id="A0A366CW81"/>
<comment type="caution">
    <text evidence="1">The sequence shown here is derived from an EMBL/GenBank/DDBJ whole genome shotgun (WGS) entry which is preliminary data.</text>
</comment>
<evidence type="ECO:0000313" key="2">
    <source>
        <dbReference type="Proteomes" id="UP000252586"/>
    </source>
</evidence>
<sequence length="86" mass="9150">MAERRSSATETVTIGTTIYTVAMSTFVATLTGPRGATYTAVENIRSGTWSVITGSGRPLTVGGRVVRMRRHGNQFEVLGPAGPHSR</sequence>
<organism evidence="1 2">
    <name type="scientific">Nocardia puris</name>
    <dbReference type="NCBI Taxonomy" id="208602"/>
    <lineage>
        <taxon>Bacteria</taxon>
        <taxon>Bacillati</taxon>
        <taxon>Actinomycetota</taxon>
        <taxon>Actinomycetes</taxon>
        <taxon>Mycobacteriales</taxon>
        <taxon>Nocardiaceae</taxon>
        <taxon>Nocardia</taxon>
    </lineage>
</organism>
<protein>
    <submittedName>
        <fullName evidence="1">Uncharacterized protein</fullName>
    </submittedName>
</protein>
<evidence type="ECO:0000313" key="1">
    <source>
        <dbReference type="EMBL" id="RBO79932.1"/>
    </source>
</evidence>
<dbReference type="Proteomes" id="UP000252586">
    <property type="component" value="Unassembled WGS sequence"/>
</dbReference>
<name>A0A366CW81_9NOCA</name>
<reference evidence="1 2" key="1">
    <citation type="submission" date="2018-06" db="EMBL/GenBank/DDBJ databases">
        <title>Genomic Encyclopedia of Type Strains, Phase IV (KMG-IV): sequencing the most valuable type-strain genomes for metagenomic binning, comparative biology and taxonomic classification.</title>
        <authorList>
            <person name="Goeker M."/>
        </authorList>
    </citation>
    <scope>NUCLEOTIDE SEQUENCE [LARGE SCALE GENOMIC DNA]</scope>
    <source>
        <strain evidence="1 2">DSM 44599</strain>
    </source>
</reference>